<gene>
    <name evidence="17 18" type="primary">LOC117349544</name>
</gene>
<feature type="transmembrane region" description="Helical" evidence="14">
    <location>
        <begin position="175"/>
        <end position="193"/>
    </location>
</feature>
<dbReference type="InterPro" id="IPR036259">
    <property type="entry name" value="MFS_trans_sf"/>
</dbReference>
<dbReference type="GeneID" id="117349544"/>
<keyword evidence="9" id="KW-0333">Golgi apparatus</keyword>
<feature type="transmembrane region" description="Helical" evidence="14">
    <location>
        <begin position="297"/>
        <end position="318"/>
    </location>
</feature>
<keyword evidence="10 14" id="KW-0472">Membrane</keyword>
<dbReference type="SUPFAM" id="SSF103473">
    <property type="entry name" value="MFS general substrate transporter"/>
    <property type="match status" value="1"/>
</dbReference>
<keyword evidence="7" id="KW-0769">Symport</keyword>
<dbReference type="FunFam" id="1.20.1250.20:FF:000163">
    <property type="entry name" value="Putative monocarboxylate transporter 13"/>
    <property type="match status" value="1"/>
</dbReference>
<comment type="similarity">
    <text evidence="3">Belongs to the major facilitator superfamily. Monocarboxylate porter (TC 2.A.1.13) family.</text>
</comment>
<evidence type="ECO:0000259" key="15">
    <source>
        <dbReference type="PROSITE" id="PS50850"/>
    </source>
</evidence>
<dbReference type="InterPro" id="IPR050327">
    <property type="entry name" value="Proton-linked_MCT"/>
</dbReference>
<dbReference type="PANTHER" id="PTHR11360:SF80">
    <property type="entry name" value="MONOCARBOXYLATE TRANSPORTER 11"/>
    <property type="match status" value="1"/>
</dbReference>
<keyword evidence="5" id="KW-1003">Cell membrane</keyword>
<comment type="subcellular location">
    <subcellularLocation>
        <location evidence="1">Cell membrane</location>
        <topology evidence="1">Multi-pass membrane protein</topology>
    </subcellularLocation>
    <subcellularLocation>
        <location evidence="2">Golgi apparatus membrane</location>
        <topology evidence="2">Multi-pass membrane protein</topology>
    </subcellularLocation>
</comment>
<evidence type="ECO:0000256" key="8">
    <source>
        <dbReference type="ARBA" id="ARBA00022989"/>
    </source>
</evidence>
<comment type="function">
    <text evidence="11">Proton-linked monocarboxylate transporter. May catalyze the transport of monocarboxylates across the plasma membrane.</text>
</comment>
<dbReference type="GO" id="GO:0000139">
    <property type="term" value="C:Golgi membrane"/>
    <property type="evidence" value="ECO:0007669"/>
    <property type="project" value="UniProtKB-SubCell"/>
</dbReference>
<dbReference type="GO" id="GO:0015293">
    <property type="term" value="F:symporter activity"/>
    <property type="evidence" value="ECO:0007669"/>
    <property type="project" value="UniProtKB-KW"/>
</dbReference>
<evidence type="ECO:0000256" key="2">
    <source>
        <dbReference type="ARBA" id="ARBA00004653"/>
    </source>
</evidence>
<dbReference type="GO" id="GO:0008028">
    <property type="term" value="F:monocarboxylic acid transmembrane transporter activity"/>
    <property type="evidence" value="ECO:0007669"/>
    <property type="project" value="TreeGrafter"/>
</dbReference>
<feature type="transmembrane region" description="Helical" evidence="14">
    <location>
        <begin position="324"/>
        <end position="349"/>
    </location>
</feature>
<dbReference type="Pfam" id="PF07690">
    <property type="entry name" value="MFS_1"/>
    <property type="match status" value="1"/>
</dbReference>
<feature type="domain" description="Major facilitator superfamily (MFS) profile" evidence="15">
    <location>
        <begin position="17"/>
        <end position="422"/>
    </location>
</feature>
<dbReference type="PROSITE" id="PS50850">
    <property type="entry name" value="MFS"/>
    <property type="match status" value="1"/>
</dbReference>
<feature type="transmembrane region" description="Helical" evidence="14">
    <location>
        <begin position="392"/>
        <end position="415"/>
    </location>
</feature>
<dbReference type="RefSeq" id="XP_033778986.1">
    <property type="nucleotide sequence ID" value="XM_033923095.1"/>
</dbReference>
<evidence type="ECO:0000256" key="4">
    <source>
        <dbReference type="ARBA" id="ARBA00022448"/>
    </source>
</evidence>
<feature type="transmembrane region" description="Helical" evidence="14">
    <location>
        <begin position="110"/>
        <end position="130"/>
    </location>
</feature>
<evidence type="ECO:0000313" key="17">
    <source>
        <dbReference type="RefSeq" id="XP_033778985.1"/>
    </source>
</evidence>
<protein>
    <recommendedName>
        <fullName evidence="12">Monocarboxylate transporter 13</fullName>
    </recommendedName>
    <alternativeName>
        <fullName evidence="13">Solute carrier family 16 member 13</fullName>
    </alternativeName>
</protein>
<keyword evidence="4" id="KW-0813">Transport</keyword>
<dbReference type="OrthoDB" id="2213137at2759"/>
<evidence type="ECO:0000256" key="10">
    <source>
        <dbReference type="ARBA" id="ARBA00023136"/>
    </source>
</evidence>
<keyword evidence="6 14" id="KW-0812">Transmembrane</keyword>
<evidence type="ECO:0000256" key="14">
    <source>
        <dbReference type="SAM" id="Phobius"/>
    </source>
</evidence>
<evidence type="ECO:0000256" key="5">
    <source>
        <dbReference type="ARBA" id="ARBA00022475"/>
    </source>
</evidence>
<dbReference type="InterPro" id="IPR020846">
    <property type="entry name" value="MFS_dom"/>
</dbReference>
<proteinExistence type="inferred from homology"/>
<dbReference type="Gene3D" id="1.20.1250.20">
    <property type="entry name" value="MFS general substrate transporter like domains"/>
    <property type="match status" value="2"/>
</dbReference>
<evidence type="ECO:0000313" key="18">
    <source>
        <dbReference type="RefSeq" id="XP_033778986.1"/>
    </source>
</evidence>
<feature type="transmembrane region" description="Helical" evidence="14">
    <location>
        <begin position="361"/>
        <end position="380"/>
    </location>
</feature>
<evidence type="ECO:0000256" key="6">
    <source>
        <dbReference type="ARBA" id="ARBA00022692"/>
    </source>
</evidence>
<sequence>MPTTAPRDPAPPDGGWGWLIVLAAFLMNSLSYGVIRSVGVFFVEFVHFFDKSSGEVSWISSIAIAVQQFASPIGSAISSQYGERLVVMGGGVLSCLGILLASFGKSLLHLYLGLGVLTGFGWALVFTPTMGMIPKYFTRRRVLALGLALTGNGISSFLFSPFFQVLLDNFSWRGALLILSAIVLNLCVCGALLRPPAFQGEVIKKSANSEDMSRGQLCLRKFSSIFDLSLFQNRGFVVYTVALLLIGTGYFIPYVHLVPHGTDLGLSSYEAAFLMSITALADAAMRLISGCFADLRLLSSAQLLFLWNTLTGLSLLLLPFGESYFSIMALGTFYGCSAGGFAPLIFAVVPDIVGVSRVTNAIGLCLMVMSFGGLLGPPLSGLLRDLTGNFRASFLICASFILLGSCVLLGLPSFFSCASSTCPQRKDQDPLAPEDDPLSSSVLIAKSSTDHSLRSSQTTRLSTALSDSSC</sequence>
<evidence type="ECO:0000256" key="3">
    <source>
        <dbReference type="ARBA" id="ARBA00006727"/>
    </source>
</evidence>
<feature type="transmembrane region" description="Helical" evidence="14">
    <location>
        <begin position="142"/>
        <end position="163"/>
    </location>
</feature>
<dbReference type="InterPro" id="IPR011701">
    <property type="entry name" value="MFS"/>
</dbReference>
<reference evidence="17 18" key="1">
    <citation type="submission" date="2025-04" db="UniProtKB">
        <authorList>
            <consortium name="RefSeq"/>
        </authorList>
    </citation>
    <scope>IDENTIFICATION</scope>
</reference>
<evidence type="ECO:0000256" key="7">
    <source>
        <dbReference type="ARBA" id="ARBA00022847"/>
    </source>
</evidence>
<dbReference type="RefSeq" id="XP_033778985.1">
    <property type="nucleotide sequence ID" value="XM_033923094.1"/>
</dbReference>
<evidence type="ECO:0000256" key="1">
    <source>
        <dbReference type="ARBA" id="ARBA00004651"/>
    </source>
</evidence>
<feature type="transmembrane region" description="Helical" evidence="14">
    <location>
        <begin position="85"/>
        <end position="104"/>
    </location>
</feature>
<dbReference type="Proteomes" id="UP000515159">
    <property type="component" value="Chromosome 16"/>
</dbReference>
<dbReference type="AlphaFoldDB" id="A0A6P8PD31"/>
<evidence type="ECO:0000313" key="16">
    <source>
        <dbReference type="Proteomes" id="UP000515159"/>
    </source>
</evidence>
<accession>A0A6P8PD31</accession>
<dbReference type="CDD" id="cd17423">
    <property type="entry name" value="MFS_MCT11_13"/>
    <property type="match status" value="1"/>
</dbReference>
<keyword evidence="8 14" id="KW-1133">Transmembrane helix</keyword>
<evidence type="ECO:0000256" key="11">
    <source>
        <dbReference type="ARBA" id="ARBA00059080"/>
    </source>
</evidence>
<evidence type="ECO:0000256" key="9">
    <source>
        <dbReference type="ARBA" id="ARBA00023034"/>
    </source>
</evidence>
<evidence type="ECO:0000256" key="13">
    <source>
        <dbReference type="ARBA" id="ARBA00078721"/>
    </source>
</evidence>
<dbReference type="KEGG" id="gsh:117349544"/>
<evidence type="ECO:0000256" key="12">
    <source>
        <dbReference type="ARBA" id="ARBA00073869"/>
    </source>
</evidence>
<feature type="transmembrane region" description="Helical" evidence="14">
    <location>
        <begin position="267"/>
        <end position="285"/>
    </location>
</feature>
<feature type="transmembrane region" description="Helical" evidence="14">
    <location>
        <begin position="236"/>
        <end position="255"/>
    </location>
</feature>
<organism evidence="16 17">
    <name type="scientific">Geotrypetes seraphini</name>
    <name type="common">Gaboon caecilian</name>
    <name type="synonym">Caecilia seraphini</name>
    <dbReference type="NCBI Taxonomy" id="260995"/>
    <lineage>
        <taxon>Eukaryota</taxon>
        <taxon>Metazoa</taxon>
        <taxon>Chordata</taxon>
        <taxon>Craniata</taxon>
        <taxon>Vertebrata</taxon>
        <taxon>Euteleostomi</taxon>
        <taxon>Amphibia</taxon>
        <taxon>Gymnophiona</taxon>
        <taxon>Geotrypetes</taxon>
    </lineage>
</organism>
<dbReference type="GO" id="GO:0005886">
    <property type="term" value="C:plasma membrane"/>
    <property type="evidence" value="ECO:0007669"/>
    <property type="project" value="UniProtKB-SubCell"/>
</dbReference>
<dbReference type="PANTHER" id="PTHR11360">
    <property type="entry name" value="MONOCARBOXYLATE TRANSPORTER"/>
    <property type="match status" value="1"/>
</dbReference>
<feature type="transmembrane region" description="Helical" evidence="14">
    <location>
        <begin position="16"/>
        <end position="35"/>
    </location>
</feature>
<keyword evidence="16" id="KW-1185">Reference proteome</keyword>
<dbReference type="InterPro" id="IPR048233">
    <property type="entry name" value="MFS_MCT_13"/>
</dbReference>
<name>A0A6P8PD31_GEOSA</name>